<accession>A0A2H3JIV0</accession>
<sequence>MPISCQMVFWLLAPIVGLAATSMFADRVHVDIDGQRDFARVIRELGIRETMTEMSGMLGEALDALTTNSAQMTANVERNMSSVSSDFHNATFYFRMLMIALTAYTVVLILRGIYGWICDVRREKDHDIVILITDGGFRVRGLLGQSTYVVSRRGTARRSRGTSYV</sequence>
<dbReference type="EMBL" id="KB468124">
    <property type="protein sequence ID" value="PCH42112.1"/>
    <property type="molecule type" value="Genomic_DNA"/>
</dbReference>
<evidence type="ECO:0000256" key="2">
    <source>
        <dbReference type="SAM" id="SignalP"/>
    </source>
</evidence>
<name>A0A2H3JIV0_WOLCO</name>
<gene>
    <name evidence="3" type="ORF">WOLCODRAFT_137705</name>
</gene>
<keyword evidence="4" id="KW-1185">Reference proteome</keyword>
<dbReference type="AlphaFoldDB" id="A0A2H3JIV0"/>
<organism evidence="3 4">
    <name type="scientific">Wolfiporia cocos (strain MD-104)</name>
    <name type="common">Brown rot fungus</name>
    <dbReference type="NCBI Taxonomy" id="742152"/>
    <lineage>
        <taxon>Eukaryota</taxon>
        <taxon>Fungi</taxon>
        <taxon>Dikarya</taxon>
        <taxon>Basidiomycota</taxon>
        <taxon>Agaricomycotina</taxon>
        <taxon>Agaricomycetes</taxon>
        <taxon>Polyporales</taxon>
        <taxon>Phaeolaceae</taxon>
        <taxon>Wolfiporia</taxon>
    </lineage>
</organism>
<keyword evidence="1" id="KW-0812">Transmembrane</keyword>
<evidence type="ECO:0000313" key="4">
    <source>
        <dbReference type="Proteomes" id="UP000218811"/>
    </source>
</evidence>
<feature type="signal peptide" evidence="2">
    <location>
        <begin position="1"/>
        <end position="19"/>
    </location>
</feature>
<protein>
    <recommendedName>
        <fullName evidence="5">Plasma membrane fusion protein PRM1</fullName>
    </recommendedName>
</protein>
<keyword evidence="1" id="KW-1133">Transmembrane helix</keyword>
<evidence type="ECO:0000313" key="3">
    <source>
        <dbReference type="EMBL" id="PCH42112.1"/>
    </source>
</evidence>
<proteinExistence type="predicted"/>
<feature type="transmembrane region" description="Helical" evidence="1">
    <location>
        <begin position="92"/>
        <end position="114"/>
    </location>
</feature>
<feature type="chain" id="PRO_5013756373" description="Plasma membrane fusion protein PRM1" evidence="2">
    <location>
        <begin position="20"/>
        <end position="165"/>
    </location>
</feature>
<evidence type="ECO:0008006" key="5">
    <source>
        <dbReference type="Google" id="ProtNLM"/>
    </source>
</evidence>
<reference evidence="3 4" key="1">
    <citation type="journal article" date="2012" name="Science">
        <title>The Paleozoic origin of enzymatic lignin decomposition reconstructed from 31 fungal genomes.</title>
        <authorList>
            <person name="Floudas D."/>
            <person name="Binder M."/>
            <person name="Riley R."/>
            <person name="Barry K."/>
            <person name="Blanchette R.A."/>
            <person name="Henrissat B."/>
            <person name="Martinez A.T."/>
            <person name="Otillar R."/>
            <person name="Spatafora J.W."/>
            <person name="Yadav J.S."/>
            <person name="Aerts A."/>
            <person name="Benoit I."/>
            <person name="Boyd A."/>
            <person name="Carlson A."/>
            <person name="Copeland A."/>
            <person name="Coutinho P.M."/>
            <person name="de Vries R.P."/>
            <person name="Ferreira P."/>
            <person name="Findley K."/>
            <person name="Foster B."/>
            <person name="Gaskell J."/>
            <person name="Glotzer D."/>
            <person name="Gorecki P."/>
            <person name="Heitman J."/>
            <person name="Hesse C."/>
            <person name="Hori C."/>
            <person name="Igarashi K."/>
            <person name="Jurgens J.A."/>
            <person name="Kallen N."/>
            <person name="Kersten P."/>
            <person name="Kohler A."/>
            <person name="Kuees U."/>
            <person name="Kumar T.K.A."/>
            <person name="Kuo A."/>
            <person name="LaButti K."/>
            <person name="Larrondo L.F."/>
            <person name="Lindquist E."/>
            <person name="Ling A."/>
            <person name="Lombard V."/>
            <person name="Lucas S."/>
            <person name="Lundell T."/>
            <person name="Martin R."/>
            <person name="McLaughlin D.J."/>
            <person name="Morgenstern I."/>
            <person name="Morin E."/>
            <person name="Murat C."/>
            <person name="Nagy L.G."/>
            <person name="Nolan M."/>
            <person name="Ohm R.A."/>
            <person name="Patyshakuliyeva A."/>
            <person name="Rokas A."/>
            <person name="Ruiz-Duenas F.J."/>
            <person name="Sabat G."/>
            <person name="Salamov A."/>
            <person name="Samejima M."/>
            <person name="Schmutz J."/>
            <person name="Slot J.C."/>
            <person name="St John F."/>
            <person name="Stenlid J."/>
            <person name="Sun H."/>
            <person name="Sun S."/>
            <person name="Syed K."/>
            <person name="Tsang A."/>
            <person name="Wiebenga A."/>
            <person name="Young D."/>
            <person name="Pisabarro A."/>
            <person name="Eastwood D.C."/>
            <person name="Martin F."/>
            <person name="Cullen D."/>
            <person name="Grigoriev I.V."/>
            <person name="Hibbett D.S."/>
        </authorList>
    </citation>
    <scope>NUCLEOTIDE SEQUENCE [LARGE SCALE GENOMIC DNA]</scope>
    <source>
        <strain evidence="3 4">MD-104</strain>
    </source>
</reference>
<keyword evidence="1" id="KW-0472">Membrane</keyword>
<keyword evidence="2" id="KW-0732">Signal</keyword>
<evidence type="ECO:0000256" key="1">
    <source>
        <dbReference type="SAM" id="Phobius"/>
    </source>
</evidence>
<dbReference type="Proteomes" id="UP000218811">
    <property type="component" value="Unassembled WGS sequence"/>
</dbReference>